<gene>
    <name evidence="2" type="ORF">QYE76_055709</name>
</gene>
<dbReference type="InterPro" id="IPR055302">
    <property type="entry name" value="F-box_dom-containing"/>
</dbReference>
<sequence>MAAGDRISALPNDVLQHVLSFAPAREAAATAILSRRWRSVWRRTGAIILDSKPYKHAQREIGYYSPAFDTFFRDAHAALAAFRRPRGGSGLKRLTLALEEGTYHLSRSSWYNKDPEPEKDSRVHDLLDDPAVARLEELIVSCENSYHRRYAPPLHSLPCAATLRVLELTRCNLEQPSHQGGGAMSFPHLTDLTMRNCYFLEGCLQATIDAAPALANLALANVHQRAPEPAGSTKKDFYMLPFRVRSPTVTSLAVTQTYVEDEKELEASSSNGGRIELDMPSLRFFRYYGFRIKLALTSPTPGLARVDLNVTASRQRVRWDLKYEPPSRILANFSSTRALKLRLGYIEDLIAADEVPLTAFPNLKLLELDAKYQYMNGNTAVAMATLLRSCPAMSELRLRLNMRWDYDHERKYENHVGGSFGEAMDRFESLGSMSSAHRDAVQIGGVSELPDAFTNNGAFSCLQRSLRKVTLQFKAKEANCFQVQLAKFLVENAMVLEEMHVDDGIRFWPDRLFHKLARWRADAFCKRNLQLPDTATGFQVYQLPSTVVDPEQERSLYYSFD</sequence>
<evidence type="ECO:0000313" key="2">
    <source>
        <dbReference type="EMBL" id="KAK1667550.1"/>
    </source>
</evidence>
<dbReference type="PANTHER" id="PTHR32141:SF185">
    <property type="entry name" value="F-BOX DOMAIN-CONTAINING PROTEIN"/>
    <property type="match status" value="1"/>
</dbReference>
<dbReference type="Gene3D" id="1.20.1280.50">
    <property type="match status" value="1"/>
</dbReference>
<dbReference type="InterPro" id="IPR055411">
    <property type="entry name" value="LRR_FXL15/At3g58940/PEG3-like"/>
</dbReference>
<dbReference type="PROSITE" id="PS50181">
    <property type="entry name" value="FBOX"/>
    <property type="match status" value="1"/>
</dbReference>
<dbReference type="Gene3D" id="3.80.10.10">
    <property type="entry name" value="Ribonuclease Inhibitor"/>
    <property type="match status" value="1"/>
</dbReference>
<feature type="domain" description="F-box" evidence="1">
    <location>
        <begin position="4"/>
        <end position="57"/>
    </location>
</feature>
<dbReference type="PANTHER" id="PTHR32141">
    <property type="match status" value="1"/>
</dbReference>
<organism evidence="2 3">
    <name type="scientific">Lolium multiflorum</name>
    <name type="common">Italian ryegrass</name>
    <name type="synonym">Lolium perenne subsp. multiflorum</name>
    <dbReference type="NCBI Taxonomy" id="4521"/>
    <lineage>
        <taxon>Eukaryota</taxon>
        <taxon>Viridiplantae</taxon>
        <taxon>Streptophyta</taxon>
        <taxon>Embryophyta</taxon>
        <taxon>Tracheophyta</taxon>
        <taxon>Spermatophyta</taxon>
        <taxon>Magnoliopsida</taxon>
        <taxon>Liliopsida</taxon>
        <taxon>Poales</taxon>
        <taxon>Poaceae</taxon>
        <taxon>BOP clade</taxon>
        <taxon>Pooideae</taxon>
        <taxon>Poodae</taxon>
        <taxon>Poeae</taxon>
        <taxon>Poeae Chloroplast Group 2 (Poeae type)</taxon>
        <taxon>Loliodinae</taxon>
        <taxon>Loliinae</taxon>
        <taxon>Lolium</taxon>
    </lineage>
</organism>
<evidence type="ECO:0000313" key="3">
    <source>
        <dbReference type="Proteomes" id="UP001231189"/>
    </source>
</evidence>
<reference evidence="2" key="1">
    <citation type="submission" date="2023-07" db="EMBL/GenBank/DDBJ databases">
        <title>A chromosome-level genome assembly of Lolium multiflorum.</title>
        <authorList>
            <person name="Chen Y."/>
            <person name="Copetti D."/>
            <person name="Kolliker R."/>
            <person name="Studer B."/>
        </authorList>
    </citation>
    <scope>NUCLEOTIDE SEQUENCE</scope>
    <source>
        <strain evidence="2">02402/16</strain>
        <tissue evidence="2">Leaf</tissue>
    </source>
</reference>
<name>A0AAD8T129_LOLMU</name>
<dbReference type="InterPro" id="IPR001810">
    <property type="entry name" value="F-box_dom"/>
</dbReference>
<dbReference type="Pfam" id="PF00646">
    <property type="entry name" value="F-box"/>
    <property type="match status" value="1"/>
</dbReference>
<dbReference type="SUPFAM" id="SSF52047">
    <property type="entry name" value="RNI-like"/>
    <property type="match status" value="1"/>
</dbReference>
<dbReference type="SMART" id="SM00256">
    <property type="entry name" value="FBOX"/>
    <property type="match status" value="1"/>
</dbReference>
<dbReference type="InterPro" id="IPR032675">
    <property type="entry name" value="LRR_dom_sf"/>
</dbReference>
<evidence type="ECO:0000259" key="1">
    <source>
        <dbReference type="PROSITE" id="PS50181"/>
    </source>
</evidence>
<dbReference type="Pfam" id="PF24758">
    <property type="entry name" value="LRR_At5g56370"/>
    <property type="match status" value="1"/>
</dbReference>
<dbReference type="SUPFAM" id="SSF81383">
    <property type="entry name" value="F-box domain"/>
    <property type="match status" value="1"/>
</dbReference>
<comment type="caution">
    <text evidence="2">The sequence shown here is derived from an EMBL/GenBank/DDBJ whole genome shotgun (WGS) entry which is preliminary data.</text>
</comment>
<dbReference type="InterPro" id="IPR036047">
    <property type="entry name" value="F-box-like_dom_sf"/>
</dbReference>
<proteinExistence type="predicted"/>
<dbReference type="Proteomes" id="UP001231189">
    <property type="component" value="Unassembled WGS sequence"/>
</dbReference>
<dbReference type="EMBL" id="JAUUTY010000003">
    <property type="protein sequence ID" value="KAK1667550.1"/>
    <property type="molecule type" value="Genomic_DNA"/>
</dbReference>
<accession>A0AAD8T129</accession>
<protein>
    <recommendedName>
        <fullName evidence="1">F-box domain-containing protein</fullName>
    </recommendedName>
</protein>
<keyword evidence="3" id="KW-1185">Reference proteome</keyword>
<dbReference type="AlphaFoldDB" id="A0AAD8T129"/>